<name>A0ABD3HAE3_9MARC</name>
<dbReference type="Gene3D" id="1.25.10.10">
    <property type="entry name" value="Leucine-rich Repeat Variant"/>
    <property type="match status" value="3"/>
</dbReference>
<evidence type="ECO:0008006" key="8">
    <source>
        <dbReference type="Google" id="ProtNLM"/>
    </source>
</evidence>
<dbReference type="InterPro" id="IPR057525">
    <property type="entry name" value="UTP20_C"/>
</dbReference>
<evidence type="ECO:0000313" key="7">
    <source>
        <dbReference type="Proteomes" id="UP001633002"/>
    </source>
</evidence>
<evidence type="ECO:0000259" key="4">
    <source>
        <dbReference type="Pfam" id="PF20416"/>
    </source>
</evidence>
<dbReference type="Pfam" id="PF20416">
    <property type="entry name" value="UTP20"/>
    <property type="match status" value="1"/>
</dbReference>
<feature type="compositionally biased region" description="Acidic residues" evidence="2">
    <location>
        <begin position="1221"/>
        <end position="1241"/>
    </location>
</feature>
<dbReference type="Pfam" id="PF07539">
    <property type="entry name" value="UTP20_N"/>
    <property type="match status" value="1"/>
</dbReference>
<dbReference type="InterPro" id="IPR011430">
    <property type="entry name" value="UTP20_N"/>
</dbReference>
<dbReference type="InterPro" id="IPR011989">
    <property type="entry name" value="ARM-like"/>
</dbReference>
<dbReference type="InterPro" id="IPR021133">
    <property type="entry name" value="HEAT_type_2"/>
</dbReference>
<reference evidence="6 7" key="1">
    <citation type="submission" date="2024-09" db="EMBL/GenBank/DDBJ databases">
        <title>Chromosome-scale assembly of Riccia sorocarpa.</title>
        <authorList>
            <person name="Paukszto L."/>
        </authorList>
    </citation>
    <scope>NUCLEOTIDE SEQUENCE [LARGE SCALE GENOMIC DNA]</scope>
    <source>
        <strain evidence="6">LP-2024</strain>
        <tissue evidence="6">Aerial parts of the thallus</tissue>
    </source>
</reference>
<dbReference type="SUPFAM" id="SSF48371">
    <property type="entry name" value="ARM repeat"/>
    <property type="match status" value="2"/>
</dbReference>
<sequence length="2838" mass="315972">MAPSRVIKSLNTGAGPKRFVFKTFAQRVEEVDVDVFRSLSPIQFEPTSGSSFFHENLVRWRELNCAADFNDVYYELLPLVQTLPLLLLHKDTIINSLLSRVRMSAILSLEPILSLIALLSRDLQGEFIPYLDKFFDVCADLLKNGGDQEPELLEQVFISISYIIKYLIKILAKDTLLILRVTKSLRFYHRSYVQDFIAESVSYLLRKAPPKELIKGIRRVFSEVESDPVETKISSCCSLLYNTLRGPSSGLHSQAEPFLQLLLDQSILSGGRKKYNEETGEVAVDMVARTFLMLCEDIKRDKIELLWDCLLGNIHQELAKSYREDTVKKTKKDKSGRKSSDENGEIGDNAQVHVMHLMKLLNTVLEFAKGSRVNDYGPLFALVPKLLRPEIIMVEPLRSATCFVGPVAPSRLVHDPSAKLLAEVLRFLLALAKSHAQVAGASGGPGIIAKAAPKWTPAFECKNVDCLIPFLKDIMHLDVMLLQAFAPYVARTLDRLTEDYPSDTLLLGLDMVQKLDLKLVVGSETARLSDFVIRLVKDGTRALRSKDGRSELDNGSESPGVDPAMLWAALQCLPVMTPQCEDSGSLAWEYVVAVENSCASDPESSVEATNSDKIREFLLATALSAHLRTLLPGDPHSLLQDNQKYLDLALKYRTNSHVLNAVADLLERVAATQHPEKDFAAILGCLTGNLGDSRKGLRIGTLRILAHYESLAANGNDAEEAPAKRRKLSDGQQNEDDTSGLCPVFRNLLAVESTPLTIESVRRSTLLINAMKVEACSGRMPSSYILALATSLSGLLYNRFAALWDPVTETLAAMLETHTGTLWDVLLPRIEAFQSTFLFGKRDDGEGDQAEDLDSSLMNIWGRFESSMVEKHDSTRIGTLLSLHLKILQKVPRIAEARSRQSIPLFLAFVGHAQSGEQRLGSNVGKGKEWKAALKEWLNLIREMKNARALYCGPVMKEILLNRFLGDSEPAVQELTLDCLLNWKDNYLTSHETHLKNLVSSNTIREELTTWDVSKESNAIKDEERQPLLSVVLMLLYPRIMRRTVKSLGKSGVGVQRNAVLSFLARLEAQELAPLFSQLLKPLQSALASDGTETKTSEPSWIAMVEGGADSRFIEQVNTQAVATLPYKRKLGFLHMVLATLDSFNIHQLRPYIHALLAIVLRLLEACALDISAQEVTTSLVDDGSMEKNELDESEPRISTQMEAESVVIDASDPGPAVPGDDTEISDQDGVETENQEEEVESAATRGVTVKGRGGVREIKTLCLRVISAVVKRFEDLDFRPVYWDIFFTAVGRSIARFVEENSSSTSPGALLECFMMMSEKMDLAPLLSKDPALVPNLVSVLAVKGAPAAVVSGVLTVLENILGLVTGGNSQDENVEDVKRVLAPHLPILFSSFRDCLSFQRENSGERRLLKRQLKILTRLSIFVVDKDTSAQLVGVLLPMLKMKRKVDQDICLEVLQLLGSIGSALEISSVNQCLPVLAPLLATMSNRAIRVAVSRTLRALANMVPSLSIVAELLVDLNSMSTTDIDEFDYTRRLAAYDKISKSFFSQLTRIQALLVLSSVIFDMGSPDMSIRHRASDCLQEFVRFAGSLPDEVSEVSNELSEKDVSHIEVGPEEDDAVMNEAIQSSVNSFEAVASKFGSKSLKSIVPTFLLANVKNGIRGGAFAIRKEWVLLLREMVLNFSNFPTLKEFEDLINKDVEADFFFNVVHLQVHRRIRAMGKFRTLCSASHFSQGALSKVFVPLFINSLEEAKGDKEGNLVSAAVETLACIAQQIPWEAYFSLLMRCFRVMGSKPEFQKVYVRVTCAVLDKFHFYLPASKANEVDDGQPLDAKKPDGLPSSATFAVELTGRSDSFQLRPEILKLLRERVLPEIRRLMVLKGDIVSTPVALTQVKILKLMPSDIIEVELPQVVRTIINLLKNRRQAIRDEARAALVAISETLGAHYLRFIVEVLQESLTRGFEVHVLGYTLHSILVKILPTVKIGEIDYCVEQLLGVLENDIIGEVAEEKDVEAIAGKMRETKSGKSYESLKLVAEVVTFQTKATVLLGPVRRNLPKSLLPKMKPKIESMLSHICLGLLHNKSVTQTDLLVITHAIIEDGVKEEKALLRAAALKKQMKADAMSGVIKSAPGSTYEVAKPPPPNFHLITEFALQLLSGYLKRAKISFRDAQTLAMLNPLVILLQECLSSKYDGVLSGALKTLSFLLLLPLPAIDKQGTDLTVLIFSICQRFSKTESPLLVACVNVLIILIRQCKTLRLSEQQLKSLLELPIFIDMEEGSRMALSLLKAIVGRKLLVPELYDMINRVQQLMVTSHLPPVRQLCSQILLQFLLDYPLGPKRLQQHLDYFITNIGYVEASGREASLEMLHTVIVKFPDTVVEEQGDSMFFPLVTRLVNDESNQVRSMIGSILKVLMGRVGPHKFQRFVDFSLSWYKGSDQRLWRPAAQVLGFVIEVMGPSSERILPDILPQCLRILGLALSSLDMRQTEVDETGKAQFWQETYFSLTMMEKFFHILPSTILQSEYKDFWKLVCPLLLYQHLWIRKVCGRLLSMYFDTCGEPSAEDLRSAALQKSDALLLHPSWLLLLVGSLCQQLDGGAVDEIMGEHLVKILVDSSALLRLLPQKDANPSGTKVSEDELAFLGCDDEYSKDRITRALVLLGGGNKSRARPDIPNSQSVKNQAAVEDQTGEDGVGDKALSLVFRKLQKIALRVHPLQTKVIFRWYAGIACKLAVGEVGTYVKYMLFPLYKLTEGSAAKVVPEDIKNLGIEVLNKLREVLGASTFVNAYNAVREKVKESRDKRKIAQKISVLVDPERNAKRKLHKSAKRHMQKKRKIVHEKRSRGL</sequence>
<dbReference type="Pfam" id="PF23099">
    <property type="entry name" value="UTP20_C"/>
    <property type="match status" value="1"/>
</dbReference>
<dbReference type="PANTHER" id="PTHR17695">
    <property type="entry name" value="SMALL SUBUNIT PROCESSOME COMPONENT 20 HOMOLOG"/>
    <property type="match status" value="1"/>
</dbReference>
<feature type="domain" description="U3 small nucleolar RNA-associated protein 20 N-terminal" evidence="3">
    <location>
        <begin position="930"/>
        <end position="1595"/>
    </location>
</feature>
<dbReference type="PROSITE" id="PS50077">
    <property type="entry name" value="HEAT_REPEAT"/>
    <property type="match status" value="1"/>
</dbReference>
<evidence type="ECO:0000256" key="1">
    <source>
        <dbReference type="PROSITE-ProRule" id="PRU00103"/>
    </source>
</evidence>
<feature type="region of interest" description="Disordered" evidence="2">
    <location>
        <begin position="325"/>
        <end position="346"/>
    </location>
</feature>
<evidence type="ECO:0000259" key="3">
    <source>
        <dbReference type="Pfam" id="PF07539"/>
    </source>
</evidence>
<protein>
    <recommendedName>
        <fullName evidence="8">HEAT repeat-containing protein 1</fullName>
    </recommendedName>
</protein>
<dbReference type="Proteomes" id="UP001633002">
    <property type="component" value="Unassembled WGS sequence"/>
</dbReference>
<feature type="domain" description="U3 small nucleolar RNA-associated protein 20" evidence="4">
    <location>
        <begin position="1881"/>
        <end position="2095"/>
    </location>
</feature>
<evidence type="ECO:0000256" key="2">
    <source>
        <dbReference type="SAM" id="MobiDB-lite"/>
    </source>
</evidence>
<accession>A0ABD3HAE3</accession>
<dbReference type="InterPro" id="IPR052575">
    <property type="entry name" value="SSU_processome_comp_20"/>
</dbReference>
<evidence type="ECO:0000313" key="6">
    <source>
        <dbReference type="EMBL" id="KAL3687831.1"/>
    </source>
</evidence>
<feature type="repeat" description="HEAT" evidence="1">
    <location>
        <begin position="2383"/>
        <end position="2421"/>
    </location>
</feature>
<feature type="domain" description="U3 small nucleolar RNA-associated protein 20 C-terminal" evidence="5">
    <location>
        <begin position="2712"/>
        <end position="2829"/>
    </location>
</feature>
<keyword evidence="7" id="KW-1185">Reference proteome</keyword>
<gene>
    <name evidence="6" type="ORF">R1sor_014140</name>
</gene>
<dbReference type="PANTHER" id="PTHR17695:SF11">
    <property type="entry name" value="SMALL SUBUNIT PROCESSOME COMPONENT 20 HOMOLOG"/>
    <property type="match status" value="1"/>
</dbReference>
<feature type="region of interest" description="Disordered" evidence="2">
    <location>
        <begin position="2810"/>
        <end position="2838"/>
    </location>
</feature>
<evidence type="ECO:0000259" key="5">
    <source>
        <dbReference type="Pfam" id="PF23099"/>
    </source>
</evidence>
<feature type="region of interest" description="Disordered" evidence="2">
    <location>
        <begin position="716"/>
        <end position="738"/>
    </location>
</feature>
<feature type="region of interest" description="Disordered" evidence="2">
    <location>
        <begin position="1209"/>
        <end position="1246"/>
    </location>
</feature>
<dbReference type="InterPro" id="IPR046523">
    <property type="entry name" value="UTP20_dom"/>
</dbReference>
<dbReference type="InterPro" id="IPR016024">
    <property type="entry name" value="ARM-type_fold"/>
</dbReference>
<dbReference type="EMBL" id="JBJQOH010000004">
    <property type="protein sequence ID" value="KAL3687831.1"/>
    <property type="molecule type" value="Genomic_DNA"/>
</dbReference>
<proteinExistence type="predicted"/>
<feature type="compositionally biased region" description="Basic residues" evidence="2">
    <location>
        <begin position="2811"/>
        <end position="2838"/>
    </location>
</feature>
<organism evidence="6 7">
    <name type="scientific">Riccia sorocarpa</name>
    <dbReference type="NCBI Taxonomy" id="122646"/>
    <lineage>
        <taxon>Eukaryota</taxon>
        <taxon>Viridiplantae</taxon>
        <taxon>Streptophyta</taxon>
        <taxon>Embryophyta</taxon>
        <taxon>Marchantiophyta</taxon>
        <taxon>Marchantiopsida</taxon>
        <taxon>Marchantiidae</taxon>
        <taxon>Marchantiales</taxon>
        <taxon>Ricciaceae</taxon>
        <taxon>Riccia</taxon>
    </lineage>
</organism>
<comment type="caution">
    <text evidence="6">The sequence shown here is derived from an EMBL/GenBank/DDBJ whole genome shotgun (WGS) entry which is preliminary data.</text>
</comment>